<feature type="transmembrane region" description="Helical" evidence="1">
    <location>
        <begin position="273"/>
        <end position="289"/>
    </location>
</feature>
<dbReference type="EMBL" id="VTRU01000001">
    <property type="protein sequence ID" value="TZG00075.1"/>
    <property type="molecule type" value="Genomic_DNA"/>
</dbReference>
<keyword evidence="1" id="KW-0472">Membrane</keyword>
<feature type="transmembrane region" description="Helical" evidence="1">
    <location>
        <begin position="158"/>
        <end position="175"/>
    </location>
</feature>
<sequence>MDEKRLTVQQKLYALILCAIVFMMVYNFAAWYLTTLDEIPSFVFGFEKYIPFIPWSIIPYMTSGIFFCSVFLFCQNKEQLKILTQRMLFVTIIAGVCFLLFPLKFSLPKPEINSSFPGYSFRFLKAFDSPFNQAPSLHIAYAFIFWSVFRNLKRGRTLLLFWLILLGISTLTTYQHHCIDIITGSILAHLSFIIFHYRKNDFLYRNFQVANLYFLLGWIIILTALMINQFFGNIGLFLLWPGTMVILIGYHYQKNNIYFLKDKKGNISWIKKIFYFPYLLLYWIFWKFFRKNKIPVEVLPGLYISSRPDQETLKNFGITQTTLVYDVSAEMEELFNIKDTAVYHSVPFLDIGTLDIHETQKLISEITKKYKQLPSDGKILIHCTMGFTRSSVIVILVIKNILSLPLTEAITIMKTHNKHAVIHTYLEDFLKKF</sequence>
<accession>A0A5D9A1L8</accession>
<dbReference type="InterPro" id="IPR029021">
    <property type="entry name" value="Prot-tyrosine_phosphatase-like"/>
</dbReference>
<dbReference type="Proteomes" id="UP000323884">
    <property type="component" value="Unassembled WGS sequence"/>
</dbReference>
<organism evidence="3 4">
    <name type="scientific">Chryseobacterium panacisoli</name>
    <dbReference type="NCBI Taxonomy" id="1807141"/>
    <lineage>
        <taxon>Bacteria</taxon>
        <taxon>Pseudomonadati</taxon>
        <taxon>Bacteroidota</taxon>
        <taxon>Flavobacteriia</taxon>
        <taxon>Flavobacteriales</taxon>
        <taxon>Weeksellaceae</taxon>
        <taxon>Chryseobacterium group</taxon>
        <taxon>Chryseobacterium</taxon>
    </lineage>
</organism>
<comment type="caution">
    <text evidence="3">The sequence shown here is derived from an EMBL/GenBank/DDBJ whole genome shotgun (WGS) entry which is preliminary data.</text>
</comment>
<keyword evidence="4" id="KW-1185">Reference proteome</keyword>
<dbReference type="PROSITE" id="PS00383">
    <property type="entry name" value="TYR_PHOSPHATASE_1"/>
    <property type="match status" value="1"/>
</dbReference>
<keyword evidence="1" id="KW-0812">Transmembrane</keyword>
<dbReference type="InterPro" id="IPR026841">
    <property type="entry name" value="Aur1/Ipt1"/>
</dbReference>
<dbReference type="PANTHER" id="PTHR47216">
    <property type="match status" value="1"/>
</dbReference>
<gene>
    <name evidence="3" type="ORF">FW781_09155</name>
</gene>
<feature type="transmembrane region" description="Helical" evidence="1">
    <location>
        <begin position="52"/>
        <end position="74"/>
    </location>
</feature>
<dbReference type="Gene3D" id="3.90.190.10">
    <property type="entry name" value="Protein tyrosine phosphatase superfamily"/>
    <property type="match status" value="1"/>
</dbReference>
<feature type="transmembrane region" description="Helical" evidence="1">
    <location>
        <begin position="181"/>
        <end position="197"/>
    </location>
</feature>
<feature type="transmembrane region" description="Helical" evidence="1">
    <location>
        <begin position="234"/>
        <end position="252"/>
    </location>
</feature>
<feature type="domain" description="Tyrosine specific protein phosphatases" evidence="2">
    <location>
        <begin position="360"/>
        <end position="421"/>
    </location>
</feature>
<dbReference type="SUPFAM" id="SSF52799">
    <property type="entry name" value="(Phosphotyrosine protein) phosphatases II"/>
    <property type="match status" value="1"/>
</dbReference>
<name>A0A5D9A1L8_9FLAO</name>
<evidence type="ECO:0000313" key="4">
    <source>
        <dbReference type="Proteomes" id="UP000323884"/>
    </source>
</evidence>
<dbReference type="RefSeq" id="WP_149387114.1">
    <property type="nucleotide sequence ID" value="NZ_VTRU01000001.1"/>
</dbReference>
<dbReference type="InterPro" id="IPR000387">
    <property type="entry name" value="Tyr_Pase_dom"/>
</dbReference>
<protein>
    <submittedName>
        <fullName evidence="3">Phosphatase</fullName>
    </submittedName>
</protein>
<dbReference type="GO" id="GO:0016020">
    <property type="term" value="C:membrane"/>
    <property type="evidence" value="ECO:0007669"/>
    <property type="project" value="UniProtKB-SubCell"/>
</dbReference>
<evidence type="ECO:0000313" key="3">
    <source>
        <dbReference type="EMBL" id="TZG00075.1"/>
    </source>
</evidence>
<geneLocation type="plasmid" evidence="3">
    <name>unnamed1</name>
</geneLocation>
<keyword evidence="3" id="KW-0614">Plasmid</keyword>
<dbReference type="Pfam" id="PF14378">
    <property type="entry name" value="PAP2_3"/>
    <property type="match status" value="1"/>
</dbReference>
<dbReference type="OrthoDB" id="256494at2"/>
<evidence type="ECO:0000256" key="1">
    <source>
        <dbReference type="SAM" id="Phobius"/>
    </source>
</evidence>
<keyword evidence="1" id="KW-1133">Transmembrane helix</keyword>
<dbReference type="PROSITE" id="PS50056">
    <property type="entry name" value="TYR_PHOSPHATASE_2"/>
    <property type="match status" value="1"/>
</dbReference>
<feature type="transmembrane region" description="Helical" evidence="1">
    <location>
        <begin position="209"/>
        <end position="228"/>
    </location>
</feature>
<dbReference type="InterPro" id="IPR016130">
    <property type="entry name" value="Tyr_Pase_AS"/>
</dbReference>
<feature type="transmembrane region" description="Helical" evidence="1">
    <location>
        <begin position="86"/>
        <end position="107"/>
    </location>
</feature>
<reference evidence="3 4" key="1">
    <citation type="submission" date="2019-08" db="EMBL/GenBank/DDBJ databases">
        <title>Draft genome sequence of Chryseobacterium sp. Gsoil 183.</title>
        <authorList>
            <person name="Im W.-T."/>
        </authorList>
    </citation>
    <scope>NUCLEOTIDE SEQUENCE [LARGE SCALE GENOMIC DNA]</scope>
    <source>
        <strain evidence="3 4">Gsoil 183</strain>
        <plasmid evidence="3">unnamed1</plasmid>
    </source>
</reference>
<feature type="transmembrane region" description="Helical" evidence="1">
    <location>
        <begin position="12"/>
        <end position="32"/>
    </location>
</feature>
<dbReference type="PANTHER" id="PTHR47216:SF4">
    <property type="entry name" value="OS01G0859400 PROTEIN"/>
    <property type="match status" value="1"/>
</dbReference>
<dbReference type="AlphaFoldDB" id="A0A5D9A1L8"/>
<feature type="transmembrane region" description="Helical" evidence="1">
    <location>
        <begin position="131"/>
        <end position="149"/>
    </location>
</feature>
<evidence type="ECO:0000259" key="2">
    <source>
        <dbReference type="PROSITE" id="PS50056"/>
    </source>
</evidence>
<proteinExistence type="predicted"/>